<dbReference type="OrthoDB" id="4554345at2"/>
<dbReference type="InterPro" id="IPR010310">
    <property type="entry name" value="T7SS_ESAT-6-like"/>
</dbReference>
<dbReference type="eggNOG" id="ENOG503235V">
    <property type="taxonomic scope" value="Bacteria"/>
</dbReference>
<evidence type="ECO:0000313" key="3">
    <source>
        <dbReference type="Proteomes" id="UP000183376"/>
    </source>
</evidence>
<comment type="similarity">
    <text evidence="1">Belongs to the WXG100 family.</text>
</comment>
<reference evidence="2 3" key="1">
    <citation type="submission" date="2016-10" db="EMBL/GenBank/DDBJ databases">
        <authorList>
            <person name="de Groot N.N."/>
        </authorList>
    </citation>
    <scope>NUCLEOTIDE SEQUENCE [LARGE SCALE GENOMIC DNA]</scope>
    <source>
        <strain evidence="2 3">DSM 44149</strain>
    </source>
</reference>
<evidence type="ECO:0000313" key="2">
    <source>
        <dbReference type="EMBL" id="SDM81535.1"/>
    </source>
</evidence>
<protein>
    <recommendedName>
        <fullName evidence="1">ESAT-6-like protein</fullName>
    </recommendedName>
</protein>
<dbReference type="SUPFAM" id="SSF140453">
    <property type="entry name" value="EsxAB dimer-like"/>
    <property type="match status" value="1"/>
</dbReference>
<dbReference type="STRING" id="211114.SAMN04489726_3492"/>
<keyword evidence="3" id="KW-1185">Reference proteome</keyword>
<evidence type="ECO:0000256" key="1">
    <source>
        <dbReference type="RuleBase" id="RU362001"/>
    </source>
</evidence>
<sequence>MSRPMSTTAPGMLQAAGHMSNARAVAQNGVDSVRRELGVLNGTWTGEANAAFDTAMNAWITDCETIVKKLDEMIELMHGNRKTITAGEQDNTHLASKIPVGPGLGI</sequence>
<accession>A0A1G9WBY2</accession>
<gene>
    <name evidence="2" type="ORF">SAMN04489726_3492</name>
</gene>
<organism evidence="2 3">
    <name type="scientific">Allokutzneria albata</name>
    <name type="common">Kibdelosporangium albatum</name>
    <dbReference type="NCBI Taxonomy" id="211114"/>
    <lineage>
        <taxon>Bacteria</taxon>
        <taxon>Bacillati</taxon>
        <taxon>Actinomycetota</taxon>
        <taxon>Actinomycetes</taxon>
        <taxon>Pseudonocardiales</taxon>
        <taxon>Pseudonocardiaceae</taxon>
        <taxon>Allokutzneria</taxon>
    </lineage>
</organism>
<dbReference type="Proteomes" id="UP000183376">
    <property type="component" value="Chromosome I"/>
</dbReference>
<dbReference type="EMBL" id="LT629701">
    <property type="protein sequence ID" value="SDM81535.1"/>
    <property type="molecule type" value="Genomic_DNA"/>
</dbReference>
<name>A0A1G9WBY2_ALLAB</name>
<proteinExistence type="inferred from homology"/>
<dbReference type="AlphaFoldDB" id="A0A1G9WBY2"/>
<dbReference type="Pfam" id="PF06013">
    <property type="entry name" value="WXG100"/>
    <property type="match status" value="1"/>
</dbReference>
<dbReference type="RefSeq" id="WP_081900392.1">
    <property type="nucleotide sequence ID" value="NZ_JOEF01000012.1"/>
</dbReference>
<dbReference type="NCBIfam" id="TIGR03930">
    <property type="entry name" value="WXG100_ESAT6"/>
    <property type="match status" value="1"/>
</dbReference>
<dbReference type="Gene3D" id="1.10.287.1060">
    <property type="entry name" value="ESAT-6-like"/>
    <property type="match status" value="1"/>
</dbReference>
<dbReference type="InterPro" id="IPR036689">
    <property type="entry name" value="ESAT-6-like_sf"/>
</dbReference>